<proteinExistence type="predicted"/>
<protein>
    <submittedName>
        <fullName evidence="1">Uncharacterized protein</fullName>
    </submittedName>
</protein>
<evidence type="ECO:0000313" key="1">
    <source>
        <dbReference type="EMBL" id="CAD9459148.1"/>
    </source>
</evidence>
<dbReference type="EMBL" id="HBGU01034728">
    <property type="protein sequence ID" value="CAD9459148.1"/>
    <property type="molecule type" value="Transcribed_RNA"/>
</dbReference>
<sequence length="99" mass="11035">MYGRQAGFVVSSWCVCVCRQFWHKDGEMTAERTRTTQVGKIPPPFAARYQQSAGVPSGSCPGVFVHVPQHVLHIARQPRVAEARNHIPVSDRAHGRDKV</sequence>
<dbReference type="AlphaFoldDB" id="A0A7S2DMQ6"/>
<gene>
    <name evidence="1" type="ORF">CBRE1094_LOCUS18973</name>
</gene>
<name>A0A7S2DMQ6_9EUKA</name>
<organism evidence="1">
    <name type="scientific">Haptolina brevifila</name>
    <dbReference type="NCBI Taxonomy" id="156173"/>
    <lineage>
        <taxon>Eukaryota</taxon>
        <taxon>Haptista</taxon>
        <taxon>Haptophyta</taxon>
        <taxon>Prymnesiophyceae</taxon>
        <taxon>Prymnesiales</taxon>
        <taxon>Prymnesiaceae</taxon>
        <taxon>Haptolina</taxon>
    </lineage>
</organism>
<accession>A0A7S2DMQ6</accession>
<reference evidence="1" key="1">
    <citation type="submission" date="2021-01" db="EMBL/GenBank/DDBJ databases">
        <authorList>
            <person name="Corre E."/>
            <person name="Pelletier E."/>
            <person name="Niang G."/>
            <person name="Scheremetjew M."/>
            <person name="Finn R."/>
            <person name="Kale V."/>
            <person name="Holt S."/>
            <person name="Cochrane G."/>
            <person name="Meng A."/>
            <person name="Brown T."/>
            <person name="Cohen L."/>
        </authorList>
    </citation>
    <scope>NUCLEOTIDE SEQUENCE</scope>
    <source>
        <strain evidence="1">UTEX LB 985</strain>
    </source>
</reference>